<gene>
    <name evidence="2" type="ORF">F8M41_010339</name>
</gene>
<dbReference type="PANTHER" id="PTHR47046:SF1">
    <property type="entry name" value="SUCCINATE DEHYDROGENASE ASSEMBLY FACTOR 1, MITOCHONDRIAL"/>
    <property type="match status" value="1"/>
</dbReference>
<dbReference type="GO" id="GO:0034553">
    <property type="term" value="P:mitochondrial respiratory chain complex II assembly"/>
    <property type="evidence" value="ECO:0007669"/>
    <property type="project" value="TreeGrafter"/>
</dbReference>
<comment type="caution">
    <text evidence="2">The sequence shown here is derived from an EMBL/GenBank/DDBJ whole genome shotgun (WGS) entry which is preliminary data.</text>
</comment>
<proteinExistence type="predicted"/>
<dbReference type="EMBL" id="WTPW01002160">
    <property type="protein sequence ID" value="KAF0394554.1"/>
    <property type="molecule type" value="Genomic_DNA"/>
</dbReference>
<sequence length="88" mass="10646">MFPTYTALSVGIRRSRLQIEMIRFYRECCKAIKRKPPETQIRFQQFLRSQFRQHKILSKDHAAIEYLLRRGKRQLEAYQSDSIKDINV</sequence>
<reference evidence="2 3" key="1">
    <citation type="journal article" date="2019" name="Environ. Microbiol.">
        <title>At the nexus of three kingdoms: the genome of the mycorrhizal fungus Gigaspora margarita provides insights into plant, endobacterial and fungal interactions.</title>
        <authorList>
            <person name="Venice F."/>
            <person name="Ghignone S."/>
            <person name="Salvioli di Fossalunga A."/>
            <person name="Amselem J."/>
            <person name="Novero M."/>
            <person name="Xianan X."/>
            <person name="Sedzielewska Toro K."/>
            <person name="Morin E."/>
            <person name="Lipzen A."/>
            <person name="Grigoriev I.V."/>
            <person name="Henrissat B."/>
            <person name="Martin F.M."/>
            <person name="Bonfante P."/>
        </authorList>
    </citation>
    <scope>NUCLEOTIDE SEQUENCE [LARGE SCALE GENOMIC DNA]</scope>
    <source>
        <strain evidence="2 3">BEG34</strain>
    </source>
</reference>
<dbReference type="PANTHER" id="PTHR47046">
    <property type="entry name" value="SUCCINATE DEHYDROGENASE ASSEMBLY FACTOR 1, MITOCHONDRIAL"/>
    <property type="match status" value="1"/>
</dbReference>
<dbReference type="OrthoDB" id="273010at2759"/>
<dbReference type="InterPro" id="IPR008011">
    <property type="entry name" value="Complex1_LYR_dom"/>
</dbReference>
<accession>A0A8H3X129</accession>
<keyword evidence="3" id="KW-1185">Reference proteome</keyword>
<dbReference type="GO" id="GO:0005739">
    <property type="term" value="C:mitochondrion"/>
    <property type="evidence" value="ECO:0007669"/>
    <property type="project" value="TreeGrafter"/>
</dbReference>
<organism evidence="2 3">
    <name type="scientific">Gigaspora margarita</name>
    <dbReference type="NCBI Taxonomy" id="4874"/>
    <lineage>
        <taxon>Eukaryota</taxon>
        <taxon>Fungi</taxon>
        <taxon>Fungi incertae sedis</taxon>
        <taxon>Mucoromycota</taxon>
        <taxon>Glomeromycotina</taxon>
        <taxon>Glomeromycetes</taxon>
        <taxon>Diversisporales</taxon>
        <taxon>Gigasporaceae</taxon>
        <taxon>Gigaspora</taxon>
    </lineage>
</organism>
<evidence type="ECO:0000313" key="2">
    <source>
        <dbReference type="EMBL" id="KAF0394554.1"/>
    </source>
</evidence>
<evidence type="ECO:0000313" key="3">
    <source>
        <dbReference type="Proteomes" id="UP000439903"/>
    </source>
</evidence>
<dbReference type="InterPro" id="IPR052687">
    <property type="entry name" value="SDHAF1"/>
</dbReference>
<feature type="domain" description="Complex 1 LYR protein" evidence="1">
    <location>
        <begin position="22"/>
        <end position="76"/>
    </location>
</feature>
<dbReference type="Pfam" id="PF05347">
    <property type="entry name" value="Complex1_LYR"/>
    <property type="match status" value="1"/>
</dbReference>
<dbReference type="Proteomes" id="UP000439903">
    <property type="component" value="Unassembled WGS sequence"/>
</dbReference>
<evidence type="ECO:0000259" key="1">
    <source>
        <dbReference type="Pfam" id="PF05347"/>
    </source>
</evidence>
<dbReference type="AlphaFoldDB" id="A0A8H3X129"/>
<protein>
    <submittedName>
        <fullName evidence="2">NADH dehydrogenase 1 alpha subcomplex subunit 6 NDUFA6</fullName>
    </submittedName>
</protein>
<name>A0A8H3X129_GIGMA</name>